<dbReference type="OrthoDB" id="2448968at2759"/>
<feature type="compositionally biased region" description="Basic residues" evidence="1">
    <location>
        <begin position="473"/>
        <end position="482"/>
    </location>
</feature>
<gene>
    <name evidence="2" type="ORF">K457DRAFT_123499</name>
</gene>
<sequence length="546" mass="59550">MSCTIDKQDKSPPIALDRQQQLQSQAVSSSLTSSSSATPPQSLLLHQQLSSSNSNNNPLKPSTDSMVAQTPDPAFPPVQELSLTVSADIEIHRLWKTITEILSQRFHATRITLCLPQDPTAVSSSIENNLHQSRPWGLKAHWDYKYHFLDENTVTPKDEFAHHHHRLQKSATPSSQDSSPALHLHHHPHQSPRISLSTLPLPSSSSSSFSSSPSSTSSSSSSFSRRRAAQAHNNRSNNLSNHNSNNPNPSLQFNSNSTNTSTSVNTSTQSGSGNDISIDLRTNNRPVSKEASSNSDHHDHLSHPYDDISSLTATSNNNNNNNRNSKNTNSATNSSNSYNNIRSNNSSSSSRQHVRLEFTAHEVPSSSSFLDYIPDSKDYHGDYWSIHAPLDAGYSSSASTASSYSSSSSSAIKHSRSSNLRAYGVHSNGTECFSNLQSLEYDPEPLLNEHTIDSILRAGKTVVLTREYVGSKASRRRSHKTRPPFLTDDDDDDDSSYTDTDPTTTARRMNGVEIEVGGAVKTHGLRNNASAATSGFENDAGSGMIL</sequence>
<feature type="compositionally biased region" description="Basic and acidic residues" evidence="1">
    <location>
        <begin position="1"/>
        <end position="10"/>
    </location>
</feature>
<feature type="compositionally biased region" description="Acidic residues" evidence="1">
    <location>
        <begin position="487"/>
        <end position="496"/>
    </location>
</feature>
<dbReference type="EMBL" id="KV442025">
    <property type="protein sequence ID" value="OAQ32481.1"/>
    <property type="molecule type" value="Genomic_DNA"/>
</dbReference>
<feature type="compositionally biased region" description="Low complexity" evidence="1">
    <location>
        <begin position="19"/>
        <end position="62"/>
    </location>
</feature>
<feature type="region of interest" description="Disordered" evidence="1">
    <location>
        <begin position="469"/>
        <end position="506"/>
    </location>
</feature>
<protein>
    <submittedName>
        <fullName evidence="2">Uncharacterized protein</fullName>
    </submittedName>
</protein>
<reference evidence="2 3" key="1">
    <citation type="submission" date="2016-05" db="EMBL/GenBank/DDBJ databases">
        <title>Genome sequencing reveals origins of a unique bacterial endosymbiosis in the earliest lineages of terrestrial Fungi.</title>
        <authorList>
            <consortium name="DOE Joint Genome Institute"/>
            <person name="Uehling J."/>
            <person name="Gryganskyi A."/>
            <person name="Hameed K."/>
            <person name="Tschaplinski T."/>
            <person name="Misztal P."/>
            <person name="Wu S."/>
            <person name="Desiro A."/>
            <person name="Vande Pol N."/>
            <person name="Du Z.-Y."/>
            <person name="Zienkiewicz A."/>
            <person name="Zienkiewicz K."/>
            <person name="Morin E."/>
            <person name="Tisserant E."/>
            <person name="Splivallo R."/>
            <person name="Hainaut M."/>
            <person name="Henrissat B."/>
            <person name="Ohm R."/>
            <person name="Kuo A."/>
            <person name="Yan J."/>
            <person name="Lipzen A."/>
            <person name="Nolan M."/>
            <person name="Labutti K."/>
            <person name="Barry K."/>
            <person name="Goldstein A."/>
            <person name="Labbe J."/>
            <person name="Schadt C."/>
            <person name="Tuskan G."/>
            <person name="Grigoriev I."/>
            <person name="Martin F."/>
            <person name="Vilgalys R."/>
            <person name="Bonito G."/>
        </authorList>
    </citation>
    <scope>NUCLEOTIDE SEQUENCE [LARGE SCALE GENOMIC DNA]</scope>
    <source>
        <strain evidence="2 3">AG-77</strain>
    </source>
</reference>
<dbReference type="Proteomes" id="UP000078512">
    <property type="component" value="Unassembled WGS sequence"/>
</dbReference>
<dbReference type="AlphaFoldDB" id="A0A197K6Z3"/>
<keyword evidence="3" id="KW-1185">Reference proteome</keyword>
<evidence type="ECO:0000313" key="2">
    <source>
        <dbReference type="EMBL" id="OAQ32481.1"/>
    </source>
</evidence>
<feature type="compositionally biased region" description="Low complexity" evidence="1">
    <location>
        <begin position="309"/>
        <end position="350"/>
    </location>
</feature>
<proteinExistence type="predicted"/>
<feature type="compositionally biased region" description="Low complexity" evidence="1">
    <location>
        <begin position="232"/>
        <end position="274"/>
    </location>
</feature>
<feature type="region of interest" description="Disordered" evidence="1">
    <location>
        <begin position="1"/>
        <end position="74"/>
    </location>
</feature>
<accession>A0A197K6Z3</accession>
<feature type="compositionally biased region" description="Basic and acidic residues" evidence="1">
    <location>
        <begin position="295"/>
        <end position="306"/>
    </location>
</feature>
<feature type="region of interest" description="Disordered" evidence="1">
    <location>
        <begin position="161"/>
        <end position="352"/>
    </location>
</feature>
<evidence type="ECO:0000256" key="1">
    <source>
        <dbReference type="SAM" id="MobiDB-lite"/>
    </source>
</evidence>
<name>A0A197K6Z3_9FUNG</name>
<organism evidence="2 3">
    <name type="scientific">Linnemannia elongata AG-77</name>
    <dbReference type="NCBI Taxonomy" id="1314771"/>
    <lineage>
        <taxon>Eukaryota</taxon>
        <taxon>Fungi</taxon>
        <taxon>Fungi incertae sedis</taxon>
        <taxon>Mucoromycota</taxon>
        <taxon>Mortierellomycotina</taxon>
        <taxon>Mortierellomycetes</taxon>
        <taxon>Mortierellales</taxon>
        <taxon>Mortierellaceae</taxon>
        <taxon>Linnemannia</taxon>
    </lineage>
</organism>
<feature type="compositionally biased region" description="Low complexity" evidence="1">
    <location>
        <begin position="191"/>
        <end position="223"/>
    </location>
</feature>
<evidence type="ECO:0000313" key="3">
    <source>
        <dbReference type="Proteomes" id="UP000078512"/>
    </source>
</evidence>